<gene>
    <name evidence="1" type="ORF">Patl1_19074</name>
</gene>
<accession>A0ACC1C061</accession>
<organism evidence="1 2">
    <name type="scientific">Pistacia atlantica</name>
    <dbReference type="NCBI Taxonomy" id="434234"/>
    <lineage>
        <taxon>Eukaryota</taxon>
        <taxon>Viridiplantae</taxon>
        <taxon>Streptophyta</taxon>
        <taxon>Embryophyta</taxon>
        <taxon>Tracheophyta</taxon>
        <taxon>Spermatophyta</taxon>
        <taxon>Magnoliopsida</taxon>
        <taxon>eudicotyledons</taxon>
        <taxon>Gunneridae</taxon>
        <taxon>Pentapetalae</taxon>
        <taxon>rosids</taxon>
        <taxon>malvids</taxon>
        <taxon>Sapindales</taxon>
        <taxon>Anacardiaceae</taxon>
        <taxon>Pistacia</taxon>
    </lineage>
</organism>
<comment type="caution">
    <text evidence="1">The sequence shown here is derived from an EMBL/GenBank/DDBJ whole genome shotgun (WGS) entry which is preliminary data.</text>
</comment>
<proteinExistence type="predicted"/>
<evidence type="ECO:0000313" key="2">
    <source>
        <dbReference type="Proteomes" id="UP001164250"/>
    </source>
</evidence>
<dbReference type="EMBL" id="CM047898">
    <property type="protein sequence ID" value="KAJ0105464.1"/>
    <property type="molecule type" value="Genomic_DNA"/>
</dbReference>
<evidence type="ECO:0000313" key="1">
    <source>
        <dbReference type="EMBL" id="KAJ0105464.1"/>
    </source>
</evidence>
<keyword evidence="2" id="KW-1185">Reference proteome</keyword>
<reference evidence="2" key="1">
    <citation type="journal article" date="2023" name="G3 (Bethesda)">
        <title>Genome assembly and association tests identify interacting loci associated with vigor, precocity, and sex in interspecific pistachio rootstocks.</title>
        <authorList>
            <person name="Palmer W."/>
            <person name="Jacygrad E."/>
            <person name="Sagayaradj S."/>
            <person name="Cavanaugh K."/>
            <person name="Han R."/>
            <person name="Bertier L."/>
            <person name="Beede B."/>
            <person name="Kafkas S."/>
            <person name="Golino D."/>
            <person name="Preece J."/>
            <person name="Michelmore R."/>
        </authorList>
    </citation>
    <scope>NUCLEOTIDE SEQUENCE [LARGE SCALE GENOMIC DNA]</scope>
</reference>
<sequence length="186" mass="21075">MPRRDSISWVAMIVGYAWSGYSEEALHLFVAMKIDCEIFIRSAFKSALSTCSNLVKVGFEASWFVRNTLLVMYCNCGSTEEAYHAFKEISNNDVVSMSMMIVGYVRHGFGNDALLLFKSMKTRSIKLDDKTVVGVLSACNHIGLIKTRKEYLYSMNQDYGITANYKHYTCMVDLFGEAKHLDEGHN</sequence>
<name>A0ACC1C061_9ROSI</name>
<protein>
    <submittedName>
        <fullName evidence="1">Uncharacterized protein</fullName>
    </submittedName>
</protein>
<dbReference type="Proteomes" id="UP001164250">
    <property type="component" value="Chromosome 2"/>
</dbReference>